<dbReference type="EMBL" id="MNCJ02000319">
    <property type="protein sequence ID" value="KAF5809135.1"/>
    <property type="molecule type" value="Genomic_DNA"/>
</dbReference>
<dbReference type="InterPro" id="IPR015915">
    <property type="entry name" value="Kelch-typ_b-propeller"/>
</dbReference>
<keyword evidence="1" id="KW-0880">Kelch repeat</keyword>
<dbReference type="PANTHER" id="PTHR46122">
    <property type="entry name" value="GALACTOSE OXIDASE/KELCH REPEAT PROTEIN-RELATED"/>
    <property type="match status" value="1"/>
</dbReference>
<dbReference type="SMART" id="SM00612">
    <property type="entry name" value="Kelch"/>
    <property type="match status" value="2"/>
</dbReference>
<dbReference type="PANTHER" id="PTHR46122:SF2">
    <property type="entry name" value="F-BOX_KELCH-REPEAT PROTEIN SKIP11"/>
    <property type="match status" value="1"/>
</dbReference>
<evidence type="ECO:0000313" key="3">
    <source>
        <dbReference type="EMBL" id="KAF5809135.1"/>
    </source>
</evidence>
<dbReference type="STRING" id="4232.A0A251V0I9"/>
<dbReference type="Gene3D" id="2.120.10.80">
    <property type="entry name" value="Kelch-type beta propeller"/>
    <property type="match status" value="1"/>
</dbReference>
<reference evidence="4" key="2">
    <citation type="submission" date="2017-02" db="EMBL/GenBank/DDBJ databases">
        <title>Sunflower complete genome.</title>
        <authorList>
            <person name="Langlade N."/>
            <person name="Munos S."/>
        </authorList>
    </citation>
    <scope>NUCLEOTIDE SEQUENCE [LARGE SCALE GENOMIC DNA]</scope>
    <source>
        <tissue evidence="4">Leaves</tissue>
    </source>
</reference>
<evidence type="ECO:0000313" key="4">
    <source>
        <dbReference type="EMBL" id="OTG28783.1"/>
    </source>
</evidence>
<evidence type="ECO:0000256" key="1">
    <source>
        <dbReference type="ARBA" id="ARBA00022441"/>
    </source>
</evidence>
<dbReference type="InterPro" id="IPR006652">
    <property type="entry name" value="Kelch_1"/>
</dbReference>
<dbReference type="EMBL" id="CM007893">
    <property type="protein sequence ID" value="OTG28783.1"/>
    <property type="molecule type" value="Genomic_DNA"/>
</dbReference>
<evidence type="ECO:0000256" key="2">
    <source>
        <dbReference type="ARBA" id="ARBA00022737"/>
    </source>
</evidence>
<dbReference type="FunFam" id="2.120.10.80:FF:000007">
    <property type="entry name" value="F-box/kelch-repeat protein SKIP11"/>
    <property type="match status" value="1"/>
</dbReference>
<name>A0A251V0I9_HELAN</name>
<gene>
    <name evidence="4" type="ORF">HannXRQ_Chr04g0115091</name>
    <name evidence="3" type="ORF">HanXRQr2_Chr04g0153531</name>
</gene>
<proteinExistence type="predicted"/>
<dbReference type="Proteomes" id="UP000215914">
    <property type="component" value="Chromosome 4"/>
</dbReference>
<keyword evidence="2" id="KW-0677">Repeat</keyword>
<evidence type="ECO:0000313" key="5">
    <source>
        <dbReference type="Proteomes" id="UP000215914"/>
    </source>
</evidence>
<dbReference type="Gramene" id="mRNA:HanXRQr2_Chr04g0153531">
    <property type="protein sequence ID" value="CDS:HanXRQr2_Chr04g0153531.1"/>
    <property type="gene ID" value="HanXRQr2_Chr04g0153531"/>
</dbReference>
<dbReference type="InParanoid" id="A0A251V0I9"/>
<keyword evidence="5" id="KW-1185">Reference proteome</keyword>
<dbReference type="SUPFAM" id="SSF117281">
    <property type="entry name" value="Kelch motif"/>
    <property type="match status" value="1"/>
</dbReference>
<reference evidence="3 5" key="1">
    <citation type="journal article" date="2017" name="Nature">
        <title>The sunflower genome provides insights into oil metabolism, flowering and Asterid evolution.</title>
        <authorList>
            <person name="Badouin H."/>
            <person name="Gouzy J."/>
            <person name="Grassa C.J."/>
            <person name="Murat F."/>
            <person name="Staton S.E."/>
            <person name="Cottret L."/>
            <person name="Lelandais-Briere C."/>
            <person name="Owens G.L."/>
            <person name="Carrere S."/>
            <person name="Mayjonade B."/>
            <person name="Legrand L."/>
            <person name="Gill N."/>
            <person name="Kane N.C."/>
            <person name="Bowers J.E."/>
            <person name="Hubner S."/>
            <person name="Bellec A."/>
            <person name="Berard A."/>
            <person name="Berges H."/>
            <person name="Blanchet N."/>
            <person name="Boniface M.C."/>
            <person name="Brunel D."/>
            <person name="Catrice O."/>
            <person name="Chaidir N."/>
            <person name="Claudel C."/>
            <person name="Donnadieu C."/>
            <person name="Faraut T."/>
            <person name="Fievet G."/>
            <person name="Helmstetter N."/>
            <person name="King M."/>
            <person name="Knapp S.J."/>
            <person name="Lai Z."/>
            <person name="Le Paslier M.C."/>
            <person name="Lippi Y."/>
            <person name="Lorenzon L."/>
            <person name="Mandel J.R."/>
            <person name="Marage G."/>
            <person name="Marchand G."/>
            <person name="Marquand E."/>
            <person name="Bret-Mestries E."/>
            <person name="Morien E."/>
            <person name="Nambeesan S."/>
            <person name="Nguyen T."/>
            <person name="Pegot-Espagnet P."/>
            <person name="Pouilly N."/>
            <person name="Raftis F."/>
            <person name="Sallet E."/>
            <person name="Schiex T."/>
            <person name="Thomas J."/>
            <person name="Vandecasteele C."/>
            <person name="Vares D."/>
            <person name="Vear F."/>
            <person name="Vautrin S."/>
            <person name="Crespi M."/>
            <person name="Mangin B."/>
            <person name="Burke J.M."/>
            <person name="Salse J."/>
            <person name="Munos S."/>
            <person name="Vincourt P."/>
            <person name="Rieseberg L.H."/>
            <person name="Langlade N.B."/>
        </authorList>
    </citation>
    <scope>NUCLEOTIDE SEQUENCE [LARGE SCALE GENOMIC DNA]</scope>
    <source>
        <strain evidence="5">cv. SF193</strain>
        <tissue evidence="3">Leaves</tissue>
    </source>
</reference>
<protein>
    <submittedName>
        <fullName evidence="3">Kelch-type beta propeller</fullName>
    </submittedName>
    <submittedName>
        <fullName evidence="4">Putative galactose oxidase, beta-propeller</fullName>
    </submittedName>
</protein>
<sequence>MHEKRMIRMSNSLDMSSLIHVIGRDLTMKSLMSLPRYNYARIASLNRSFRELIRSGELYRLRSTHQVIEHWVYFSCDPLKWDAFDPVNEKCMNLPMMDTDLGFQFSDKESMAVGTDLLVIGNDMLGPGIYKYSLLTNSWSQGLPMNEPRWLLVSASFKNIAIFAGGVDRNGKIMDAVESYHSETGTWKTLPSMIKPRKLSSGVFMDGKFYVIGGISSNDSNPLTCGEEYDLDTQKWTEIPNMSTGGGGPRMAPPLLAVASNELYAADCAAMELKMYSKKNKEWVAIGRLPEIAHSRDGWGIAFRGCGNRVVIICGPRDTQNRYIEIYSWVPSEGPPQWMRIGWKSSNNFVYNCAIMRC</sequence>
<organism evidence="4 5">
    <name type="scientific">Helianthus annuus</name>
    <name type="common">Common sunflower</name>
    <dbReference type="NCBI Taxonomy" id="4232"/>
    <lineage>
        <taxon>Eukaryota</taxon>
        <taxon>Viridiplantae</taxon>
        <taxon>Streptophyta</taxon>
        <taxon>Embryophyta</taxon>
        <taxon>Tracheophyta</taxon>
        <taxon>Spermatophyta</taxon>
        <taxon>Magnoliopsida</taxon>
        <taxon>eudicotyledons</taxon>
        <taxon>Gunneridae</taxon>
        <taxon>Pentapetalae</taxon>
        <taxon>asterids</taxon>
        <taxon>campanulids</taxon>
        <taxon>Asterales</taxon>
        <taxon>Asteraceae</taxon>
        <taxon>Asteroideae</taxon>
        <taxon>Heliantheae alliance</taxon>
        <taxon>Heliantheae</taxon>
        <taxon>Helianthus</taxon>
    </lineage>
</organism>
<dbReference type="InterPro" id="IPR052439">
    <property type="entry name" value="F-box/Kelch-repeat"/>
</dbReference>
<dbReference type="AlphaFoldDB" id="A0A251V0I9"/>
<reference evidence="3" key="3">
    <citation type="submission" date="2020-06" db="EMBL/GenBank/DDBJ databases">
        <title>Helianthus annuus Genome sequencing and assembly Release 2.</title>
        <authorList>
            <person name="Gouzy J."/>
            <person name="Langlade N."/>
            <person name="Munos S."/>
        </authorList>
    </citation>
    <scope>NUCLEOTIDE SEQUENCE</scope>
    <source>
        <tissue evidence="3">Leaves</tissue>
    </source>
</reference>
<accession>A0A251V0I9</accession>
<dbReference type="GO" id="GO:0005634">
    <property type="term" value="C:nucleus"/>
    <property type="evidence" value="ECO:0000318"/>
    <property type="project" value="GO_Central"/>
</dbReference>
<dbReference type="Pfam" id="PF01344">
    <property type="entry name" value="Kelch_1"/>
    <property type="match status" value="2"/>
</dbReference>